<feature type="domain" description="DUF3885" evidence="1">
    <location>
        <begin position="9"/>
        <end position="202"/>
    </location>
</feature>
<dbReference type="InterPro" id="IPR024976">
    <property type="entry name" value="DUF3885"/>
</dbReference>
<gene>
    <name evidence="2" type="ORF">VP06_27995</name>
</gene>
<dbReference type="Proteomes" id="UP000035929">
    <property type="component" value="Unassembled WGS sequence"/>
</dbReference>
<sequence length="211" mass="23979">MNGGPLARIQDAFGWDGFPHALFYHARYALRFELDNDAQGAPVQLIRAMDRARLIASDAFAESVTLTAVISYYSDRKTARRVSAAFDRLAKIGFRESLRGSDRVPRNDEDHIAAFGVDLYRCWHGADFDKSDDAMTALLWAALTRDLSITPSTRCFSVHIVDFARKIVVHPYDDRGLDVVAPDRQTLRPLYERRNDWLLDHDRKAMDATFG</sequence>
<dbReference type="EMBL" id="LABX01000254">
    <property type="protein sequence ID" value="KMO28301.1"/>
    <property type="molecule type" value="Genomic_DNA"/>
</dbReference>
<comment type="caution">
    <text evidence="2">The sequence shown here is derived from an EMBL/GenBank/DDBJ whole genome shotgun (WGS) entry which is preliminary data.</text>
</comment>
<reference evidence="2 3" key="1">
    <citation type="submission" date="2015-03" db="EMBL/GenBank/DDBJ databases">
        <title>Genome sequencing of Methylobacterium aquaticum DSM16371 type strain.</title>
        <authorList>
            <person name="Chaudhry V."/>
            <person name="Patil P.B."/>
        </authorList>
    </citation>
    <scope>NUCLEOTIDE SEQUENCE [LARGE SCALE GENOMIC DNA]</scope>
    <source>
        <strain evidence="2 3">DSM 16371</strain>
    </source>
</reference>
<name>A0A0J6UQG8_9HYPH</name>
<dbReference type="AlphaFoldDB" id="A0A0J6UQG8"/>
<evidence type="ECO:0000313" key="3">
    <source>
        <dbReference type="Proteomes" id="UP000035929"/>
    </source>
</evidence>
<dbReference type="Pfam" id="PF13021">
    <property type="entry name" value="DUF3885"/>
    <property type="match status" value="1"/>
</dbReference>
<organism evidence="2 3">
    <name type="scientific">Methylobacterium aquaticum</name>
    <dbReference type="NCBI Taxonomy" id="270351"/>
    <lineage>
        <taxon>Bacteria</taxon>
        <taxon>Pseudomonadati</taxon>
        <taxon>Pseudomonadota</taxon>
        <taxon>Alphaproteobacteria</taxon>
        <taxon>Hyphomicrobiales</taxon>
        <taxon>Methylobacteriaceae</taxon>
        <taxon>Methylobacterium</taxon>
    </lineage>
</organism>
<dbReference type="PATRIC" id="fig|270351.6.peg.3805"/>
<evidence type="ECO:0000313" key="2">
    <source>
        <dbReference type="EMBL" id="KMO28301.1"/>
    </source>
</evidence>
<evidence type="ECO:0000259" key="1">
    <source>
        <dbReference type="Pfam" id="PF13021"/>
    </source>
</evidence>
<proteinExistence type="predicted"/>
<protein>
    <recommendedName>
        <fullName evidence="1">DUF3885 domain-containing protein</fullName>
    </recommendedName>
</protein>
<dbReference type="RefSeq" id="WP_048467070.1">
    <property type="nucleotide sequence ID" value="NZ_LABX01000254.1"/>
</dbReference>
<accession>A0A0J6UQG8</accession>